<reference evidence="7 8" key="1">
    <citation type="submission" date="2024-06" db="EMBL/GenBank/DDBJ databases">
        <title>Complete genome of Phlyctema vagabunda strain 19-DSS-EL-015.</title>
        <authorList>
            <person name="Fiorenzani C."/>
        </authorList>
    </citation>
    <scope>NUCLEOTIDE SEQUENCE [LARGE SCALE GENOMIC DNA]</scope>
    <source>
        <strain evidence="7 8">19-DSS-EL-015</strain>
    </source>
</reference>
<sequence length="316" mass="35603">MIPRDIRRVFSRLDLQAMSFADSAAPYRYASSSTSSESFMRLLDPPGAWEDVDEAMDYLIHNFRWIFHTAARFEPDPVPLLVLAEAEAKSRVWEVRFSSLLDRMHIENVQDQKVKYTITLLRVYQITMGIILGTRIYGHEELHDSYTAEYTRVVTMIESMLPPSSEIRTGIEKGGEEEQIFSFEPGLIFVLFFTAIKCRIPDLRRRAIALLGPPSPSGHSSASSPLLLPHARKARYQEGAWESQAAAAVASFVINIEEENCSSGDDGARTVPLESDRIHVVNVASCILRRQVQVCCVFLTPGQGQGYRVREGVVNY</sequence>
<protein>
    <submittedName>
        <fullName evidence="7">C6 zinc finger domain protein</fullName>
    </submittedName>
</protein>
<accession>A0ABR4PHJ7</accession>
<evidence type="ECO:0000313" key="8">
    <source>
        <dbReference type="Proteomes" id="UP001629113"/>
    </source>
</evidence>
<keyword evidence="8" id="KW-1185">Reference proteome</keyword>
<evidence type="ECO:0000256" key="2">
    <source>
        <dbReference type="ARBA" id="ARBA00022833"/>
    </source>
</evidence>
<name>A0ABR4PHJ7_9HELO</name>
<dbReference type="EMBL" id="JBFCZG010000004">
    <property type="protein sequence ID" value="KAL3422801.1"/>
    <property type="molecule type" value="Genomic_DNA"/>
</dbReference>
<organism evidence="7 8">
    <name type="scientific">Phlyctema vagabunda</name>
    <dbReference type="NCBI Taxonomy" id="108571"/>
    <lineage>
        <taxon>Eukaryota</taxon>
        <taxon>Fungi</taxon>
        <taxon>Dikarya</taxon>
        <taxon>Ascomycota</taxon>
        <taxon>Pezizomycotina</taxon>
        <taxon>Leotiomycetes</taxon>
        <taxon>Helotiales</taxon>
        <taxon>Dermateaceae</taxon>
        <taxon>Phlyctema</taxon>
    </lineage>
</organism>
<dbReference type="Proteomes" id="UP001629113">
    <property type="component" value="Unassembled WGS sequence"/>
</dbReference>
<evidence type="ECO:0000256" key="5">
    <source>
        <dbReference type="ARBA" id="ARBA00023163"/>
    </source>
</evidence>
<keyword evidence="4" id="KW-0238">DNA-binding</keyword>
<evidence type="ECO:0000256" key="6">
    <source>
        <dbReference type="ARBA" id="ARBA00023242"/>
    </source>
</evidence>
<dbReference type="InterPro" id="IPR052360">
    <property type="entry name" value="Transcr_Regulatory_Proteins"/>
</dbReference>
<evidence type="ECO:0000256" key="4">
    <source>
        <dbReference type="ARBA" id="ARBA00023125"/>
    </source>
</evidence>
<evidence type="ECO:0000256" key="1">
    <source>
        <dbReference type="ARBA" id="ARBA00022723"/>
    </source>
</evidence>
<keyword evidence="2" id="KW-0862">Zinc</keyword>
<evidence type="ECO:0000313" key="7">
    <source>
        <dbReference type="EMBL" id="KAL3422801.1"/>
    </source>
</evidence>
<comment type="caution">
    <text evidence="7">The sequence shown here is derived from an EMBL/GenBank/DDBJ whole genome shotgun (WGS) entry which is preliminary data.</text>
</comment>
<dbReference type="PANTHER" id="PTHR36206">
    <property type="entry name" value="ASPERCRYPTIN BIOSYNTHESIS CLUSTER-SPECIFIC TRANSCRIPTION REGULATOR ATNN-RELATED"/>
    <property type="match status" value="1"/>
</dbReference>
<keyword evidence="6" id="KW-0539">Nucleus</keyword>
<keyword evidence="1" id="KW-0479">Metal-binding</keyword>
<keyword evidence="5" id="KW-0804">Transcription</keyword>
<proteinExistence type="predicted"/>
<evidence type="ECO:0000256" key="3">
    <source>
        <dbReference type="ARBA" id="ARBA00023015"/>
    </source>
</evidence>
<keyword evidence="3" id="KW-0805">Transcription regulation</keyword>
<gene>
    <name evidence="7" type="ORF">PVAG01_04548</name>
</gene>
<dbReference type="PANTHER" id="PTHR36206:SF12">
    <property type="entry name" value="ASPERCRYPTIN BIOSYNTHESIS CLUSTER-SPECIFIC TRANSCRIPTION REGULATOR ATNN-RELATED"/>
    <property type="match status" value="1"/>
</dbReference>